<evidence type="ECO:0000256" key="4">
    <source>
        <dbReference type="SAM" id="SignalP"/>
    </source>
</evidence>
<accession>A0ABU0EDP6</accession>
<evidence type="ECO:0000313" key="6">
    <source>
        <dbReference type="Proteomes" id="UP001239626"/>
    </source>
</evidence>
<dbReference type="PANTHER" id="PTHR30632:SF0">
    <property type="entry name" value="SULFATE-BINDING PROTEIN"/>
    <property type="match status" value="1"/>
</dbReference>
<dbReference type="PIRSF" id="PIRSF004846">
    <property type="entry name" value="ModA"/>
    <property type="match status" value="1"/>
</dbReference>
<proteinExistence type="inferred from homology"/>
<feature type="signal peptide" evidence="4">
    <location>
        <begin position="1"/>
        <end position="25"/>
    </location>
</feature>
<sequence length="258" mass="25519">MKVRALAAGTAVLLALAGCSSAAPAAEPSPTGLTGELTVFAAASLQGAFDAIAAELAEQNPGVTVHPVTYDGSSTLATQLVDGAPADVFASADLTSMGTVTGAGLADGTPTVFTTNTLEIVVAPGNPLGIETLADLAALSTSGGKVVLCGAEVPCGSAAHTVLDGAGLTLTPVSEEQNVKAVLTKVQTGDADAGLVYRTDVLAAGDTVEGVEFPEAATAVNEYPVVVLVDGDVAQAFVDLVLSADGRRILRDLGFTAP</sequence>
<protein>
    <submittedName>
        <fullName evidence="5">Molybdate transport system substrate-binding protein</fullName>
    </submittedName>
</protein>
<keyword evidence="2" id="KW-0479">Metal-binding</keyword>
<dbReference type="PANTHER" id="PTHR30632">
    <property type="entry name" value="MOLYBDATE-BINDING PERIPLASMIC PROTEIN"/>
    <property type="match status" value="1"/>
</dbReference>
<feature type="chain" id="PRO_5047532623" evidence="4">
    <location>
        <begin position="26"/>
        <end position="258"/>
    </location>
</feature>
<organism evidence="5 6">
    <name type="scientific">Cellulomonas humilata</name>
    <dbReference type="NCBI Taxonomy" id="144055"/>
    <lineage>
        <taxon>Bacteria</taxon>
        <taxon>Bacillati</taxon>
        <taxon>Actinomycetota</taxon>
        <taxon>Actinomycetes</taxon>
        <taxon>Micrococcales</taxon>
        <taxon>Cellulomonadaceae</taxon>
        <taxon>Cellulomonas</taxon>
    </lineage>
</organism>
<name>A0ABU0EDP6_9CELL</name>
<keyword evidence="6" id="KW-1185">Reference proteome</keyword>
<dbReference type="Pfam" id="PF13531">
    <property type="entry name" value="SBP_bac_11"/>
    <property type="match status" value="1"/>
</dbReference>
<evidence type="ECO:0000313" key="5">
    <source>
        <dbReference type="EMBL" id="MDQ0373176.1"/>
    </source>
</evidence>
<comment type="caution">
    <text evidence="5">The sequence shown here is derived from an EMBL/GenBank/DDBJ whole genome shotgun (WGS) entry which is preliminary data.</text>
</comment>
<dbReference type="NCBIfam" id="TIGR01256">
    <property type="entry name" value="modA"/>
    <property type="match status" value="1"/>
</dbReference>
<dbReference type="PROSITE" id="PS51257">
    <property type="entry name" value="PROKAR_LIPOPROTEIN"/>
    <property type="match status" value="1"/>
</dbReference>
<keyword evidence="3 4" id="KW-0732">Signal</keyword>
<evidence type="ECO:0000256" key="1">
    <source>
        <dbReference type="ARBA" id="ARBA00009175"/>
    </source>
</evidence>
<dbReference type="Proteomes" id="UP001239626">
    <property type="component" value="Unassembled WGS sequence"/>
</dbReference>
<dbReference type="Gene3D" id="3.40.190.10">
    <property type="entry name" value="Periplasmic binding protein-like II"/>
    <property type="match status" value="2"/>
</dbReference>
<gene>
    <name evidence="5" type="ORF">J2X26_001487</name>
</gene>
<dbReference type="InterPro" id="IPR005950">
    <property type="entry name" value="ModA"/>
</dbReference>
<dbReference type="SUPFAM" id="SSF53850">
    <property type="entry name" value="Periplasmic binding protein-like II"/>
    <property type="match status" value="1"/>
</dbReference>
<dbReference type="RefSeq" id="WP_307491092.1">
    <property type="nucleotide sequence ID" value="NZ_JAUSVB010000002.1"/>
</dbReference>
<evidence type="ECO:0000256" key="2">
    <source>
        <dbReference type="ARBA" id="ARBA00022723"/>
    </source>
</evidence>
<dbReference type="EMBL" id="JAUSVB010000002">
    <property type="protein sequence ID" value="MDQ0373176.1"/>
    <property type="molecule type" value="Genomic_DNA"/>
</dbReference>
<reference evidence="5 6" key="1">
    <citation type="submission" date="2023-07" db="EMBL/GenBank/DDBJ databases">
        <title>Sorghum-associated microbial communities from plants grown in Nebraska, USA.</title>
        <authorList>
            <person name="Schachtman D."/>
        </authorList>
    </citation>
    <scope>NUCLEOTIDE SEQUENCE [LARGE SCALE GENOMIC DNA]</scope>
    <source>
        <strain evidence="5 6">BE332</strain>
    </source>
</reference>
<evidence type="ECO:0000256" key="3">
    <source>
        <dbReference type="ARBA" id="ARBA00022729"/>
    </source>
</evidence>
<comment type="similarity">
    <text evidence="1">Belongs to the bacterial solute-binding protein ModA family.</text>
</comment>
<dbReference type="InterPro" id="IPR050682">
    <property type="entry name" value="ModA/WtpA"/>
</dbReference>